<dbReference type="Proteomes" id="UP000021369">
    <property type="component" value="Unassembled WGS sequence"/>
</dbReference>
<evidence type="ECO:0000313" key="1">
    <source>
        <dbReference type="EMBL" id="EXM38505.1"/>
    </source>
</evidence>
<organism evidence="1 2">
    <name type="scientific">Ruminococcus albus SY3</name>
    <dbReference type="NCBI Taxonomy" id="1341156"/>
    <lineage>
        <taxon>Bacteria</taxon>
        <taxon>Bacillati</taxon>
        <taxon>Bacillota</taxon>
        <taxon>Clostridia</taxon>
        <taxon>Eubacteriales</taxon>
        <taxon>Oscillospiraceae</taxon>
        <taxon>Ruminococcus</taxon>
    </lineage>
</organism>
<dbReference type="RefSeq" id="WP_037289281.1">
    <property type="nucleotide sequence ID" value="NZ_JEOB01000004.1"/>
</dbReference>
<proteinExistence type="predicted"/>
<dbReference type="AlphaFoldDB" id="A0A011WNG4"/>
<dbReference type="EMBL" id="JEOB01000004">
    <property type="protein sequence ID" value="EXM38505.1"/>
    <property type="molecule type" value="Genomic_DNA"/>
</dbReference>
<keyword evidence="2" id="KW-1185">Reference proteome</keyword>
<dbReference type="OrthoDB" id="2065865at2"/>
<name>A0A011WNG4_RUMAL</name>
<sequence>MGTPYTEVIDNFSKMITEYKLTELSEEERDGWMTALMNSALAKFQRTNPEKFVRDGTEFENELDDLEIDIICNLMIVEWLKPYLFSVDNLENLMTTKDWAEYSPANLLRQIRETYDLARLQSKNMVKNYTYTLRKYKRGEWYD</sequence>
<gene>
    <name evidence="1" type="ORF">RASY3_14300</name>
</gene>
<evidence type="ECO:0000313" key="2">
    <source>
        <dbReference type="Proteomes" id="UP000021369"/>
    </source>
</evidence>
<protein>
    <submittedName>
        <fullName evidence="1">Uncharacterized protein</fullName>
    </submittedName>
</protein>
<accession>A0A011WNG4</accession>
<comment type="caution">
    <text evidence="1">The sequence shown here is derived from an EMBL/GenBank/DDBJ whole genome shotgun (WGS) entry which is preliminary data.</text>
</comment>
<reference evidence="1 2" key="1">
    <citation type="submission" date="2013-06" db="EMBL/GenBank/DDBJ databases">
        <title>Rumen cellulosomics: divergent fiber-degrading strategies revealed by comparative genome-wide analysis of six Ruminococcal strains.</title>
        <authorList>
            <person name="Dassa B."/>
            <person name="Borovok I."/>
            <person name="Lamed R."/>
            <person name="Flint H."/>
            <person name="Yeoman C.J."/>
            <person name="White B."/>
            <person name="Bayer E.A."/>
        </authorList>
    </citation>
    <scope>NUCLEOTIDE SEQUENCE [LARGE SCALE GENOMIC DNA]</scope>
    <source>
        <strain evidence="1 2">SY3</strain>
    </source>
</reference>